<dbReference type="PANTHER" id="PTHR33180:SF31">
    <property type="entry name" value="POLYPROTEIN PROTEIN"/>
    <property type="match status" value="1"/>
</dbReference>
<reference evidence="3" key="1">
    <citation type="journal article" date="2011" name="Nature">
        <title>Genome sequence and analysis of the tuber crop potato.</title>
        <authorList>
            <consortium name="The Potato Genome Sequencing Consortium"/>
        </authorList>
    </citation>
    <scope>NUCLEOTIDE SEQUENCE [LARGE SCALE GENOMIC DNA]</scope>
    <source>
        <strain evidence="3">cv. DM1-3 516 R44</strain>
    </source>
</reference>
<feature type="compositionally biased region" description="Pro residues" evidence="1">
    <location>
        <begin position="288"/>
        <end position="299"/>
    </location>
</feature>
<evidence type="ECO:0000313" key="3">
    <source>
        <dbReference type="Proteomes" id="UP000011115"/>
    </source>
</evidence>
<dbReference type="Gramene" id="PGSC0003DMT400091013">
    <property type="protein sequence ID" value="PGSC0003DMT400091013"/>
    <property type="gene ID" value="PGSC0003DMG400040584"/>
</dbReference>
<organism evidence="2 3">
    <name type="scientific">Solanum tuberosum</name>
    <name type="common">Potato</name>
    <dbReference type="NCBI Taxonomy" id="4113"/>
    <lineage>
        <taxon>Eukaryota</taxon>
        <taxon>Viridiplantae</taxon>
        <taxon>Streptophyta</taxon>
        <taxon>Embryophyta</taxon>
        <taxon>Tracheophyta</taxon>
        <taxon>Spermatophyta</taxon>
        <taxon>Magnoliopsida</taxon>
        <taxon>eudicotyledons</taxon>
        <taxon>Gunneridae</taxon>
        <taxon>Pentapetalae</taxon>
        <taxon>asterids</taxon>
        <taxon>lamiids</taxon>
        <taxon>Solanales</taxon>
        <taxon>Solanaceae</taxon>
        <taxon>Solanoideae</taxon>
        <taxon>Solaneae</taxon>
        <taxon>Solanum</taxon>
    </lineage>
</organism>
<dbReference type="HOGENOM" id="CLU_029307_3_1_1"/>
<feature type="region of interest" description="Disordered" evidence="1">
    <location>
        <begin position="264"/>
        <end position="299"/>
    </location>
</feature>
<sequence>MDQILATLLTQLELVAKKIMELEAPDKKDWYIASHERIKPKVYEGGQIVEILSLILHKVKEHDKVEVWKVFENCRLASQRSNRHIAEEGGVPDSNHRLTQEYFKLESVKLGKARSNLASRRAGVARLNSRTWVESRHVGSFDKLGRARRTTRQFTEVPHLAFNFMLNEWFGSVTFGKNPEVTESTRRLADNMVRTNIDMPLRKRARGITINEGGSNPPKKGKQELPQGDKGKGKRPISDKVTTGSQAALFEREDDQPLLSQQAELRARSRPDSARLPSTTTPSDSVPAPTPPVAPVPPVIPPSKLLNRLKGDGLRTILEEKLLSTEGLEGKYSDVRHTLHFHQ</sequence>
<feature type="compositionally biased region" description="Basic and acidic residues" evidence="1">
    <location>
        <begin position="221"/>
        <end position="231"/>
    </location>
</feature>
<feature type="compositionally biased region" description="Low complexity" evidence="1">
    <location>
        <begin position="277"/>
        <end position="287"/>
    </location>
</feature>
<dbReference type="Proteomes" id="UP000011115">
    <property type="component" value="Unassembled WGS sequence"/>
</dbReference>
<proteinExistence type="predicted"/>
<reference evidence="2" key="2">
    <citation type="submission" date="2015-06" db="UniProtKB">
        <authorList>
            <consortium name="EnsemblPlants"/>
        </authorList>
    </citation>
    <scope>IDENTIFICATION</scope>
    <source>
        <strain evidence="2">DM1-3 516 R44</strain>
    </source>
</reference>
<accession>M1DLQ1</accession>
<dbReference type="PANTHER" id="PTHR33180">
    <property type="entry name" value="PHOTOSYSTEM II CP43 REACTION CENTER PROTEIN"/>
    <property type="match status" value="1"/>
</dbReference>
<evidence type="ECO:0008006" key="4">
    <source>
        <dbReference type="Google" id="ProtNLM"/>
    </source>
</evidence>
<protein>
    <recommendedName>
        <fullName evidence="4">Integrase core domain containing protein</fullName>
    </recommendedName>
</protein>
<dbReference type="AlphaFoldDB" id="M1DLQ1"/>
<dbReference type="EnsemblPlants" id="PGSC0003DMT400091013">
    <property type="protein sequence ID" value="PGSC0003DMT400091013"/>
    <property type="gene ID" value="PGSC0003DMG400040584"/>
</dbReference>
<dbReference type="PaxDb" id="4113-PGSC0003DMT400091013"/>
<feature type="region of interest" description="Disordered" evidence="1">
    <location>
        <begin position="199"/>
        <end position="242"/>
    </location>
</feature>
<name>M1DLQ1_SOLTU</name>
<evidence type="ECO:0000256" key="1">
    <source>
        <dbReference type="SAM" id="MobiDB-lite"/>
    </source>
</evidence>
<keyword evidence="3" id="KW-1185">Reference proteome</keyword>
<evidence type="ECO:0000313" key="2">
    <source>
        <dbReference type="EnsemblPlants" id="PGSC0003DMT400091013"/>
    </source>
</evidence>
<dbReference type="InParanoid" id="M1DLQ1"/>